<reference evidence="3" key="2">
    <citation type="submission" date="2023-05" db="EMBL/GenBank/DDBJ databases">
        <authorList>
            <consortium name="Lawrence Berkeley National Laboratory"/>
            <person name="Steindorff A."/>
            <person name="Hensen N."/>
            <person name="Bonometti L."/>
            <person name="Westerberg I."/>
            <person name="Brannstrom I.O."/>
            <person name="Guillou S."/>
            <person name="Cros-Aarteil S."/>
            <person name="Calhoun S."/>
            <person name="Haridas S."/>
            <person name="Kuo A."/>
            <person name="Mondo S."/>
            <person name="Pangilinan J."/>
            <person name="Riley R."/>
            <person name="Labutti K."/>
            <person name="Andreopoulos B."/>
            <person name="Lipzen A."/>
            <person name="Chen C."/>
            <person name="Yanf M."/>
            <person name="Daum C."/>
            <person name="Ng V."/>
            <person name="Clum A."/>
            <person name="Ohm R."/>
            <person name="Martin F."/>
            <person name="Silar P."/>
            <person name="Natvig D."/>
            <person name="Lalanne C."/>
            <person name="Gautier V."/>
            <person name="Ament-Velasquez S.L."/>
            <person name="Kruys A."/>
            <person name="Hutchinson M.I."/>
            <person name="Powell A.J."/>
            <person name="Barry K."/>
            <person name="Miller A.N."/>
            <person name="Grigoriev I.V."/>
            <person name="Debuchy R."/>
            <person name="Gladieux P."/>
            <person name="Thoren M.H."/>
            <person name="Johannesson H."/>
        </authorList>
    </citation>
    <scope>NUCLEOTIDE SEQUENCE</scope>
    <source>
        <strain evidence="3">PSN309</strain>
    </source>
</reference>
<dbReference type="Gene3D" id="3.40.220.10">
    <property type="entry name" value="Leucine Aminopeptidase, subunit E, domain 1"/>
    <property type="match status" value="1"/>
</dbReference>
<evidence type="ECO:0000256" key="1">
    <source>
        <dbReference type="SAM" id="MobiDB-lite"/>
    </source>
</evidence>
<dbReference type="SMART" id="SM00506">
    <property type="entry name" value="A1pp"/>
    <property type="match status" value="1"/>
</dbReference>
<dbReference type="EMBL" id="MU864388">
    <property type="protein sequence ID" value="KAK4188473.1"/>
    <property type="molecule type" value="Genomic_DNA"/>
</dbReference>
<dbReference type="PANTHER" id="PTHR11106">
    <property type="entry name" value="GANGLIOSIDE INDUCED DIFFERENTIATION ASSOCIATED PROTEIN 2-RELATED"/>
    <property type="match status" value="1"/>
</dbReference>
<dbReference type="NCBIfam" id="NF001664">
    <property type="entry name" value="PRK00431.1-6"/>
    <property type="match status" value="1"/>
</dbReference>
<evidence type="ECO:0000313" key="4">
    <source>
        <dbReference type="Proteomes" id="UP001302126"/>
    </source>
</evidence>
<comment type="caution">
    <text evidence="3">The sequence shown here is derived from an EMBL/GenBank/DDBJ whole genome shotgun (WGS) entry which is preliminary data.</text>
</comment>
<reference evidence="3" key="1">
    <citation type="journal article" date="2023" name="Mol. Phylogenet. Evol.">
        <title>Genome-scale phylogeny and comparative genomics of the fungal order Sordariales.</title>
        <authorList>
            <person name="Hensen N."/>
            <person name="Bonometti L."/>
            <person name="Westerberg I."/>
            <person name="Brannstrom I.O."/>
            <person name="Guillou S."/>
            <person name="Cros-Aarteil S."/>
            <person name="Calhoun S."/>
            <person name="Haridas S."/>
            <person name="Kuo A."/>
            <person name="Mondo S."/>
            <person name="Pangilinan J."/>
            <person name="Riley R."/>
            <person name="LaButti K."/>
            <person name="Andreopoulos B."/>
            <person name="Lipzen A."/>
            <person name="Chen C."/>
            <person name="Yan M."/>
            <person name="Daum C."/>
            <person name="Ng V."/>
            <person name="Clum A."/>
            <person name="Steindorff A."/>
            <person name="Ohm R.A."/>
            <person name="Martin F."/>
            <person name="Silar P."/>
            <person name="Natvig D.O."/>
            <person name="Lalanne C."/>
            <person name="Gautier V."/>
            <person name="Ament-Velasquez S.L."/>
            <person name="Kruys A."/>
            <person name="Hutchinson M.I."/>
            <person name="Powell A.J."/>
            <person name="Barry K."/>
            <person name="Miller A.N."/>
            <person name="Grigoriev I.V."/>
            <person name="Debuchy R."/>
            <person name="Gladieux P."/>
            <person name="Hiltunen Thoren M."/>
            <person name="Johannesson H."/>
        </authorList>
    </citation>
    <scope>NUCLEOTIDE SEQUENCE</scope>
    <source>
        <strain evidence="3">PSN309</strain>
    </source>
</reference>
<protein>
    <recommendedName>
        <fullName evidence="2">Macro domain-containing protein</fullName>
    </recommendedName>
</protein>
<feature type="domain" description="Macro" evidence="2">
    <location>
        <begin position="38"/>
        <end position="220"/>
    </location>
</feature>
<evidence type="ECO:0000259" key="2">
    <source>
        <dbReference type="PROSITE" id="PS51154"/>
    </source>
</evidence>
<proteinExistence type="predicted"/>
<dbReference type="Proteomes" id="UP001302126">
    <property type="component" value="Unassembled WGS sequence"/>
</dbReference>
<dbReference type="Pfam" id="PF01661">
    <property type="entry name" value="Macro"/>
    <property type="match status" value="1"/>
</dbReference>
<dbReference type="CDD" id="cd02908">
    <property type="entry name" value="Macro_OAADPr_deacetylase"/>
    <property type="match status" value="1"/>
</dbReference>
<dbReference type="AlphaFoldDB" id="A0AAN6WVL5"/>
<dbReference type="InterPro" id="IPR002589">
    <property type="entry name" value="Macro_dom"/>
</dbReference>
<feature type="compositionally biased region" description="Low complexity" evidence="1">
    <location>
        <begin position="238"/>
        <end position="250"/>
    </location>
</feature>
<dbReference type="SUPFAM" id="SSF52949">
    <property type="entry name" value="Macro domain-like"/>
    <property type="match status" value="1"/>
</dbReference>
<dbReference type="PROSITE" id="PS51154">
    <property type="entry name" value="MACRO"/>
    <property type="match status" value="1"/>
</dbReference>
<feature type="compositionally biased region" description="Polar residues" evidence="1">
    <location>
        <begin position="254"/>
        <end position="268"/>
    </location>
</feature>
<accession>A0AAN6WVL5</accession>
<sequence length="268" mass="28439">MTIIQASDIPSISLLYKLHKLAAAPADTELTPTLLGPNKIPLPSKSLNDRVALVRGDITSLAVDAIVNAANRSLLGGGGVDGAIHRAAGPELYEECKTLGGCQTGSAKITDAYNLPSKKIVHAVGPVYDPLGHDKSERLLTGCYLKSLELAAENNCRTIAFSGISTGVYGYPSRDAAPAALSAIRHFLTGEKGDKIDKVVIVTFERKDVDAYDEFIPHYFPPVAENSTSTTDDKEAQAQRNAEAEAVAQELPSVPTSEPSDPDQNGKK</sequence>
<feature type="region of interest" description="Disordered" evidence="1">
    <location>
        <begin position="222"/>
        <end position="268"/>
    </location>
</feature>
<organism evidence="3 4">
    <name type="scientific">Podospora australis</name>
    <dbReference type="NCBI Taxonomy" id="1536484"/>
    <lineage>
        <taxon>Eukaryota</taxon>
        <taxon>Fungi</taxon>
        <taxon>Dikarya</taxon>
        <taxon>Ascomycota</taxon>
        <taxon>Pezizomycotina</taxon>
        <taxon>Sordariomycetes</taxon>
        <taxon>Sordariomycetidae</taxon>
        <taxon>Sordariales</taxon>
        <taxon>Podosporaceae</taxon>
        <taxon>Podospora</taxon>
    </lineage>
</organism>
<evidence type="ECO:0000313" key="3">
    <source>
        <dbReference type="EMBL" id="KAK4188473.1"/>
    </source>
</evidence>
<dbReference type="PANTHER" id="PTHR11106:SF27">
    <property type="entry name" value="MACRO DOMAIN-CONTAINING PROTEIN"/>
    <property type="match status" value="1"/>
</dbReference>
<name>A0AAN6WVL5_9PEZI</name>
<dbReference type="InterPro" id="IPR043472">
    <property type="entry name" value="Macro_dom-like"/>
</dbReference>
<gene>
    <name evidence="3" type="ORF">QBC35DRAFT_514793</name>
</gene>
<keyword evidence="4" id="KW-1185">Reference proteome</keyword>